<name>A0ABT4E6F9_PAEAL</name>
<dbReference type="Pfam" id="PF04991">
    <property type="entry name" value="LicD"/>
    <property type="match status" value="1"/>
</dbReference>
<evidence type="ECO:0000313" key="3">
    <source>
        <dbReference type="Proteomes" id="UP001527090"/>
    </source>
</evidence>
<dbReference type="InterPro" id="IPR007074">
    <property type="entry name" value="LicD/FKTN/FKRP_NTP_transf"/>
</dbReference>
<sequence>MKKKINYLQLNDEQLKKLQNDMLSMLLEVDRICRKYNITYFLSYGTLIGAIRHNGYIPWDDDIDIQMFREDYEKFCEVCKGELNTEKFFLQNQTTDRHYNWVYGKLRLKNTSFVRAGQEHMKQHDGMFLDILPLDYISRNKYRQNVSFFICKLCRKVLWSRVGKKSESNMFSRLLYYAVSFIPRRLAILIFEHFAKRDNKKETSLLASHNTFAQIYKREWYAESIRVEFEGHTFFAPKGYDYILSLIYGNYMELPSAEKRHGHCYASSIKFLDGTELKI</sequence>
<evidence type="ECO:0000313" key="2">
    <source>
        <dbReference type="EMBL" id="MCY9529210.1"/>
    </source>
</evidence>
<feature type="domain" description="LicD/FKTN/FKRP nucleotidyltransferase" evidence="1">
    <location>
        <begin position="33"/>
        <end position="249"/>
    </location>
</feature>
<comment type="caution">
    <text evidence="2">The sequence shown here is derived from an EMBL/GenBank/DDBJ whole genome shotgun (WGS) entry which is preliminary data.</text>
</comment>
<keyword evidence="3" id="KW-1185">Reference proteome</keyword>
<accession>A0ABT4E6F9</accession>
<protein>
    <submittedName>
        <fullName evidence="2">LicD family protein</fullName>
    </submittedName>
</protein>
<proteinExistence type="predicted"/>
<organism evidence="2 3">
    <name type="scientific">Paenibacillus alvei</name>
    <name type="common">Bacillus alvei</name>
    <dbReference type="NCBI Taxonomy" id="44250"/>
    <lineage>
        <taxon>Bacteria</taxon>
        <taxon>Bacillati</taxon>
        <taxon>Bacillota</taxon>
        <taxon>Bacilli</taxon>
        <taxon>Bacillales</taxon>
        <taxon>Paenibacillaceae</taxon>
        <taxon>Paenibacillus</taxon>
    </lineage>
</organism>
<dbReference type="Proteomes" id="UP001527090">
    <property type="component" value="Unassembled WGS sequence"/>
</dbReference>
<dbReference type="PANTHER" id="PTHR43404">
    <property type="entry name" value="LIPOPOLYSACCHARIDE CHOLINEPHOSPHOTRANSFERASE LICD"/>
    <property type="match status" value="1"/>
</dbReference>
<dbReference type="PANTHER" id="PTHR43404:SF2">
    <property type="entry name" value="LIPOPOLYSACCHARIDE CHOLINEPHOSPHOTRANSFERASE LICD"/>
    <property type="match status" value="1"/>
</dbReference>
<evidence type="ECO:0000259" key="1">
    <source>
        <dbReference type="Pfam" id="PF04991"/>
    </source>
</evidence>
<gene>
    <name evidence="2" type="ORF">M5X04_07655</name>
</gene>
<dbReference type="EMBL" id="JAMDLY010000008">
    <property type="protein sequence ID" value="MCY9529210.1"/>
    <property type="molecule type" value="Genomic_DNA"/>
</dbReference>
<dbReference type="InterPro" id="IPR052942">
    <property type="entry name" value="LPS_cholinephosphotransferase"/>
</dbReference>
<reference evidence="2 3" key="1">
    <citation type="submission" date="2022-05" db="EMBL/GenBank/DDBJ databases">
        <title>Genome Sequencing of Bee-Associated Microbes.</title>
        <authorList>
            <person name="Dunlap C."/>
        </authorList>
    </citation>
    <scope>NUCLEOTIDE SEQUENCE [LARGE SCALE GENOMIC DNA]</scope>
    <source>
        <strain evidence="2 3">NRRL NRS-750</strain>
    </source>
</reference>
<dbReference type="RefSeq" id="WP_268631917.1">
    <property type="nucleotide sequence ID" value="NZ_JAMDLY010000008.1"/>
</dbReference>